<comment type="caution">
    <text evidence="1">The sequence shown here is derived from an EMBL/GenBank/DDBJ whole genome shotgun (WGS) entry which is preliminary data.</text>
</comment>
<protein>
    <submittedName>
        <fullName evidence="1">Uncharacterized protein</fullName>
    </submittedName>
</protein>
<accession>A0A0F9NSK4</accession>
<dbReference type="AlphaFoldDB" id="A0A0F9NSK4"/>
<organism evidence="1">
    <name type="scientific">marine sediment metagenome</name>
    <dbReference type="NCBI Taxonomy" id="412755"/>
    <lineage>
        <taxon>unclassified sequences</taxon>
        <taxon>metagenomes</taxon>
        <taxon>ecological metagenomes</taxon>
    </lineage>
</organism>
<evidence type="ECO:0000313" key="1">
    <source>
        <dbReference type="EMBL" id="KKM91800.1"/>
    </source>
</evidence>
<dbReference type="EMBL" id="LAZR01006486">
    <property type="protein sequence ID" value="KKM91800.1"/>
    <property type="molecule type" value="Genomic_DNA"/>
</dbReference>
<reference evidence="1" key="1">
    <citation type="journal article" date="2015" name="Nature">
        <title>Complex archaea that bridge the gap between prokaryotes and eukaryotes.</title>
        <authorList>
            <person name="Spang A."/>
            <person name="Saw J.H."/>
            <person name="Jorgensen S.L."/>
            <person name="Zaremba-Niedzwiedzka K."/>
            <person name="Martijn J."/>
            <person name="Lind A.E."/>
            <person name="van Eijk R."/>
            <person name="Schleper C."/>
            <person name="Guy L."/>
            <person name="Ettema T.J."/>
        </authorList>
    </citation>
    <scope>NUCLEOTIDE SEQUENCE</scope>
</reference>
<name>A0A0F9NSK4_9ZZZZ</name>
<sequence>MICNDFNFSIRKTKIVEIDKDAHILPPDYGPFPEYKVADYLCPEAWSRDGFFIPVKEGQPLWIDLRGNNECACIISVQRLNPITGKAANLKDGLQKDPEQNYLTLPEQKWIDGYVNEGKVYQFIITKKGEGLAVNEYLLPEDMQDSHAIGLAFFGLRNPKPKEAVRIIYCGYPYYSQNPFNYPRKPLPLDNWYDPSYWTNTWKNNVYSGTITDLSSNTGWSNVNCERALQCTGGHIVHAEVLLQHMSQASASGQTEFRLPQSSMSCASAHKKASSAFSRRSKTQYASNCIRTFNKLHGIPGMSDASEDCVETFTQNAMSPDTDDILDIPENLDKASMGAGGRIEQEILADPNTVEYYTKEPSATIPIYLALPEQFASIIKKGKRQDVSKKDKWIHSGKIGSSGVQVPLIKANS</sequence>
<proteinExistence type="predicted"/>
<gene>
    <name evidence="1" type="ORF">LCGC14_1224910</name>
</gene>